<proteinExistence type="predicted"/>
<sequence length="42" mass="4795">MNDVGNNKRNQINNIVSVVKLCSLLFSAIAIFKCFLVEIIRR</sequence>
<dbReference type="Proteomes" id="UP000011944">
    <property type="component" value="Unassembled WGS sequence"/>
</dbReference>
<reference evidence="2 3" key="1">
    <citation type="submission" date="2012-10" db="EMBL/GenBank/DDBJ databases">
        <authorList>
            <person name="Strain E.A."/>
            <person name="Brown E."/>
            <person name="Allard M.W."/>
            <person name="Gonzalez-Escalona N."/>
            <person name="Timme R."/>
        </authorList>
    </citation>
    <scope>NUCLEOTIDE SEQUENCE [LARGE SCALE GENOMIC DNA]</scope>
    <source>
        <strain evidence="2 3">CFSAN001627</strain>
    </source>
</reference>
<dbReference type="EMBL" id="AMXI01000102">
    <property type="protein sequence ID" value="EKN43257.1"/>
    <property type="molecule type" value="Genomic_DNA"/>
</dbReference>
<evidence type="ECO:0000313" key="3">
    <source>
        <dbReference type="Proteomes" id="UP000011944"/>
    </source>
</evidence>
<comment type="caution">
    <text evidence="2">The sequence shown here is derived from an EMBL/GenBank/DDBJ whole genome shotgun (WGS) entry which is preliminary data.</text>
</comment>
<reference evidence="2 3" key="2">
    <citation type="submission" date="2013-03" db="EMBL/GenBank/DDBJ databases">
        <title>Diversity in Clostridium botulinum.</title>
        <authorList>
            <person name="Timme R.E."/>
            <person name="Allard M."/>
            <person name="Luo Y."/>
            <person name="Strain E."/>
            <person name="Gonzalez-Escalona N."/>
            <person name="Brown E."/>
        </authorList>
    </citation>
    <scope>NUCLEOTIDE SEQUENCE [LARGE SCALE GENOMIC DNA]</scope>
    <source>
        <strain evidence="2 3">CFSAN001627</strain>
    </source>
</reference>
<evidence type="ECO:0000256" key="1">
    <source>
        <dbReference type="SAM" id="Phobius"/>
    </source>
</evidence>
<organism evidence="2 3">
    <name type="scientific">Clostridium botulinum CFSAN001627</name>
    <dbReference type="NCBI Taxonomy" id="1232189"/>
    <lineage>
        <taxon>Bacteria</taxon>
        <taxon>Bacillati</taxon>
        <taxon>Bacillota</taxon>
        <taxon>Clostridia</taxon>
        <taxon>Eubacteriales</taxon>
        <taxon>Clostridiaceae</taxon>
        <taxon>Clostridium</taxon>
    </lineage>
</organism>
<accession>M1ZTY6</accession>
<keyword evidence="1" id="KW-0472">Membrane</keyword>
<dbReference type="PATRIC" id="fig|1232189.3.peg.276"/>
<keyword evidence="1" id="KW-1133">Transmembrane helix</keyword>
<name>M1ZTY6_CLOBO</name>
<dbReference type="AlphaFoldDB" id="M1ZTY6"/>
<evidence type="ECO:0000313" key="2">
    <source>
        <dbReference type="EMBL" id="EKN43257.1"/>
    </source>
</evidence>
<gene>
    <name evidence="2" type="ORF">CFSAN001627_01715</name>
</gene>
<feature type="transmembrane region" description="Helical" evidence="1">
    <location>
        <begin position="12"/>
        <end position="36"/>
    </location>
</feature>
<keyword evidence="1" id="KW-0812">Transmembrane</keyword>
<protein>
    <submittedName>
        <fullName evidence="2">Two-component response regulator</fullName>
    </submittedName>
</protein>